<dbReference type="GO" id="GO:0006355">
    <property type="term" value="P:regulation of DNA-templated transcription"/>
    <property type="evidence" value="ECO:0007669"/>
    <property type="project" value="InterPro"/>
</dbReference>
<evidence type="ECO:0000313" key="7">
    <source>
        <dbReference type="Proteomes" id="UP000019116"/>
    </source>
</evidence>
<dbReference type="Gramene" id="TraesCS1B02G178000.1">
    <property type="protein sequence ID" value="TraesCS1B02G178000.1"/>
    <property type="gene ID" value="TraesCS1B02G178000"/>
</dbReference>
<dbReference type="GO" id="GO:0045910">
    <property type="term" value="P:negative regulation of DNA recombination"/>
    <property type="evidence" value="ECO:0000318"/>
    <property type="project" value="GO_Central"/>
</dbReference>
<feature type="compositionally biased region" description="Basic residues" evidence="4">
    <location>
        <begin position="265"/>
        <end position="277"/>
    </location>
</feature>
<dbReference type="InterPro" id="IPR017956">
    <property type="entry name" value="AT_hook_DNA-bd_motif"/>
</dbReference>
<dbReference type="AlphaFoldDB" id="A0A3B5YX36"/>
<accession>A0A3B5YX36</accession>
<dbReference type="STRING" id="4565.A0A3B5YX36"/>
<dbReference type="InterPro" id="IPR036390">
    <property type="entry name" value="WH_DNA-bd_sf"/>
</dbReference>
<feature type="compositionally biased region" description="Polar residues" evidence="4">
    <location>
        <begin position="313"/>
        <end position="330"/>
    </location>
</feature>
<dbReference type="GO" id="GO:0030261">
    <property type="term" value="P:chromosome condensation"/>
    <property type="evidence" value="ECO:0000318"/>
    <property type="project" value="GO_Central"/>
</dbReference>
<dbReference type="SUPFAM" id="SSF46785">
    <property type="entry name" value="Winged helix' DNA-binding domain"/>
    <property type="match status" value="1"/>
</dbReference>
<keyword evidence="7" id="KW-1185">Reference proteome</keyword>
<dbReference type="Pfam" id="PF00538">
    <property type="entry name" value="Linker_histone"/>
    <property type="match status" value="1"/>
</dbReference>
<evidence type="ECO:0000259" key="5">
    <source>
        <dbReference type="PROSITE" id="PS51504"/>
    </source>
</evidence>
<dbReference type="OMA" id="ARATYML"/>
<feature type="compositionally biased region" description="Acidic residues" evidence="4">
    <location>
        <begin position="128"/>
        <end position="145"/>
    </location>
</feature>
<dbReference type="PANTHER" id="PTHR11467:SF166">
    <property type="entry name" value="OS05G0597200 PROTEIN"/>
    <property type="match status" value="1"/>
</dbReference>
<feature type="domain" description="H15" evidence="5">
    <location>
        <begin position="19"/>
        <end position="91"/>
    </location>
</feature>
<dbReference type="EnsemblPlants" id="TraesCS1B02G178000.1">
    <property type="protein sequence ID" value="TraesCS1B02G178000.1"/>
    <property type="gene ID" value="TraesCS1B02G178000"/>
</dbReference>
<dbReference type="Proteomes" id="UP000019116">
    <property type="component" value="Chromosome 1B"/>
</dbReference>
<dbReference type="GO" id="GO:0005634">
    <property type="term" value="C:nucleus"/>
    <property type="evidence" value="ECO:0000318"/>
    <property type="project" value="GO_Central"/>
</dbReference>
<dbReference type="PANTHER" id="PTHR11467">
    <property type="entry name" value="HISTONE H1"/>
    <property type="match status" value="1"/>
</dbReference>
<keyword evidence="2" id="KW-0238">DNA-binding</keyword>
<reference evidence="6" key="1">
    <citation type="submission" date="2018-08" db="EMBL/GenBank/DDBJ databases">
        <authorList>
            <person name="Rossello M."/>
        </authorList>
    </citation>
    <scope>NUCLEOTIDE SEQUENCE [LARGE SCALE GENOMIC DNA]</scope>
    <source>
        <strain evidence="6">cv. Chinese Spring</strain>
    </source>
</reference>
<name>A0A3B5YX36_WHEAT</name>
<reference evidence="6" key="2">
    <citation type="submission" date="2018-10" db="UniProtKB">
        <authorList>
            <consortium name="EnsemblPlants"/>
        </authorList>
    </citation>
    <scope>IDENTIFICATION</scope>
</reference>
<evidence type="ECO:0000256" key="3">
    <source>
        <dbReference type="ARBA" id="ARBA00023242"/>
    </source>
</evidence>
<dbReference type="GO" id="GO:0003690">
    <property type="term" value="F:double-stranded DNA binding"/>
    <property type="evidence" value="ECO:0000318"/>
    <property type="project" value="GO_Central"/>
</dbReference>
<comment type="subcellular location">
    <subcellularLocation>
        <location evidence="1">Nucleus</location>
    </subcellularLocation>
</comment>
<organism evidence="6">
    <name type="scientific">Triticum aestivum</name>
    <name type="common">Wheat</name>
    <dbReference type="NCBI Taxonomy" id="4565"/>
    <lineage>
        <taxon>Eukaryota</taxon>
        <taxon>Viridiplantae</taxon>
        <taxon>Streptophyta</taxon>
        <taxon>Embryophyta</taxon>
        <taxon>Tracheophyta</taxon>
        <taxon>Spermatophyta</taxon>
        <taxon>Magnoliopsida</taxon>
        <taxon>Liliopsida</taxon>
        <taxon>Poales</taxon>
        <taxon>Poaceae</taxon>
        <taxon>BOP clade</taxon>
        <taxon>Pooideae</taxon>
        <taxon>Triticodae</taxon>
        <taxon>Triticeae</taxon>
        <taxon>Triticinae</taxon>
        <taxon>Triticum</taxon>
    </lineage>
</organism>
<dbReference type="InterPro" id="IPR005818">
    <property type="entry name" value="Histone_H1/H5_H15"/>
</dbReference>
<feature type="compositionally biased region" description="Basic residues" evidence="4">
    <location>
        <begin position="297"/>
        <end position="306"/>
    </location>
</feature>
<dbReference type="GO" id="GO:0005730">
    <property type="term" value="C:nucleolus"/>
    <property type="evidence" value="ECO:0000318"/>
    <property type="project" value="GO_Central"/>
</dbReference>
<proteinExistence type="predicted"/>
<dbReference type="SMART" id="SM00384">
    <property type="entry name" value="AT_hook"/>
    <property type="match status" value="4"/>
</dbReference>
<dbReference type="PROSITE" id="PS51504">
    <property type="entry name" value="H15"/>
    <property type="match status" value="1"/>
</dbReference>
<sequence length="344" mass="37172">MVVASPSTPPPAAAAADSPHPTYTKMIMEALTELGGTSSRDAIAGFILGRFTDLPAAHDALLSAHLRRLISEGVVSEGIVRSFASTYILPALAQPRKDSLTVSATKNSLDLDLDPSRGLHASNNDDNSSSDDDDDDYTCDEDDDEYTPARATYMLGRKHGRGRVSSVALPVSTLDSSTTKRGRGRPRKEPEATSRTIKRGPSRPRKDAYRFHASASATKPKKLLDLNLDPSEGLQIRSDDDEDVCSDDDDDDDVDYTPMLGEKHGHGRPRKRGRGRPCKVVLSANGGGASCPLTQRGRGRPRKRQNACRPEASFQNGGDTMPMQTPTSDFLTPKRGSGRPTKET</sequence>
<dbReference type="PROSITE" id="PS00354">
    <property type="entry name" value="HMGI_Y"/>
    <property type="match status" value="1"/>
</dbReference>
<evidence type="ECO:0000256" key="2">
    <source>
        <dbReference type="ARBA" id="ARBA00023125"/>
    </source>
</evidence>
<feature type="region of interest" description="Disordered" evidence="4">
    <location>
        <begin position="109"/>
        <end position="145"/>
    </location>
</feature>
<protein>
    <recommendedName>
        <fullName evidence="5">H15 domain-containing protein</fullName>
    </recommendedName>
</protein>
<dbReference type="PRINTS" id="PR00929">
    <property type="entry name" value="ATHOOK"/>
</dbReference>
<evidence type="ECO:0000313" key="6">
    <source>
        <dbReference type="EnsemblPlants" id="TraesCS1B02G178000.1"/>
    </source>
</evidence>
<keyword evidence="3" id="KW-0539">Nucleus</keyword>
<evidence type="ECO:0000256" key="4">
    <source>
        <dbReference type="SAM" id="MobiDB-lite"/>
    </source>
</evidence>
<dbReference type="GO" id="GO:0006334">
    <property type="term" value="P:nucleosome assembly"/>
    <property type="evidence" value="ECO:0007669"/>
    <property type="project" value="InterPro"/>
</dbReference>
<dbReference type="SMART" id="SM00526">
    <property type="entry name" value="H15"/>
    <property type="match status" value="1"/>
</dbReference>
<dbReference type="GO" id="GO:0031492">
    <property type="term" value="F:nucleosomal DNA binding"/>
    <property type="evidence" value="ECO:0000318"/>
    <property type="project" value="GO_Central"/>
</dbReference>
<feature type="region of interest" description="Disordered" evidence="4">
    <location>
        <begin position="160"/>
        <end position="344"/>
    </location>
</feature>
<dbReference type="Gramene" id="TraesCS1B03G0529400.1">
    <property type="protein sequence ID" value="TraesCS1B03G0529400.1.CDS"/>
    <property type="gene ID" value="TraesCS1B03G0529400"/>
</dbReference>
<dbReference type="OrthoDB" id="1110759at2759"/>
<evidence type="ECO:0000256" key="1">
    <source>
        <dbReference type="ARBA" id="ARBA00004123"/>
    </source>
</evidence>
<dbReference type="Gene3D" id="1.10.10.10">
    <property type="entry name" value="Winged helix-like DNA-binding domain superfamily/Winged helix DNA-binding domain"/>
    <property type="match status" value="1"/>
</dbReference>
<feature type="compositionally biased region" description="Acidic residues" evidence="4">
    <location>
        <begin position="239"/>
        <end position="255"/>
    </location>
</feature>
<dbReference type="InterPro" id="IPR000637">
    <property type="entry name" value="HMGI/Y_DNA-bd_CS"/>
</dbReference>
<dbReference type="SMR" id="A0A3B5YX36"/>
<dbReference type="InterPro" id="IPR036388">
    <property type="entry name" value="WH-like_DNA-bd_sf"/>
</dbReference>
<dbReference type="GO" id="GO:0000786">
    <property type="term" value="C:nucleosome"/>
    <property type="evidence" value="ECO:0007669"/>
    <property type="project" value="InterPro"/>
</dbReference>